<dbReference type="eggNOG" id="KOG2130">
    <property type="taxonomic scope" value="Eukaryota"/>
</dbReference>
<evidence type="ECO:0000259" key="2">
    <source>
        <dbReference type="PROSITE" id="PS51184"/>
    </source>
</evidence>
<evidence type="ECO:0000313" key="3">
    <source>
        <dbReference type="EnsemblProtists" id="EOD04841"/>
    </source>
</evidence>
<dbReference type="InterPro" id="IPR003347">
    <property type="entry name" value="JmjC_dom"/>
</dbReference>
<reference evidence="4" key="1">
    <citation type="journal article" date="2013" name="Nature">
        <title>Pan genome of the phytoplankton Emiliania underpins its global distribution.</title>
        <authorList>
            <person name="Read B.A."/>
            <person name="Kegel J."/>
            <person name="Klute M.J."/>
            <person name="Kuo A."/>
            <person name="Lefebvre S.C."/>
            <person name="Maumus F."/>
            <person name="Mayer C."/>
            <person name="Miller J."/>
            <person name="Monier A."/>
            <person name="Salamov A."/>
            <person name="Young J."/>
            <person name="Aguilar M."/>
            <person name="Claverie J.M."/>
            <person name="Frickenhaus S."/>
            <person name="Gonzalez K."/>
            <person name="Herman E.K."/>
            <person name="Lin Y.C."/>
            <person name="Napier J."/>
            <person name="Ogata H."/>
            <person name="Sarno A.F."/>
            <person name="Shmutz J."/>
            <person name="Schroeder D."/>
            <person name="de Vargas C."/>
            <person name="Verret F."/>
            <person name="von Dassow P."/>
            <person name="Valentin K."/>
            <person name="Van de Peer Y."/>
            <person name="Wheeler G."/>
            <person name="Dacks J.B."/>
            <person name="Delwiche C.F."/>
            <person name="Dyhrman S.T."/>
            <person name="Glockner G."/>
            <person name="John U."/>
            <person name="Richards T."/>
            <person name="Worden A.Z."/>
            <person name="Zhang X."/>
            <person name="Grigoriev I.V."/>
            <person name="Allen A.E."/>
            <person name="Bidle K."/>
            <person name="Borodovsky M."/>
            <person name="Bowler C."/>
            <person name="Brownlee C."/>
            <person name="Cock J.M."/>
            <person name="Elias M."/>
            <person name="Gladyshev V.N."/>
            <person name="Groth M."/>
            <person name="Guda C."/>
            <person name="Hadaegh A."/>
            <person name="Iglesias-Rodriguez M.D."/>
            <person name="Jenkins J."/>
            <person name="Jones B.M."/>
            <person name="Lawson T."/>
            <person name="Leese F."/>
            <person name="Lindquist E."/>
            <person name="Lobanov A."/>
            <person name="Lomsadze A."/>
            <person name="Malik S.B."/>
            <person name="Marsh M.E."/>
            <person name="Mackinder L."/>
            <person name="Mock T."/>
            <person name="Mueller-Roeber B."/>
            <person name="Pagarete A."/>
            <person name="Parker M."/>
            <person name="Probert I."/>
            <person name="Quesneville H."/>
            <person name="Raines C."/>
            <person name="Rensing S.A."/>
            <person name="Riano-Pachon D.M."/>
            <person name="Richier S."/>
            <person name="Rokitta S."/>
            <person name="Shiraiwa Y."/>
            <person name="Soanes D.M."/>
            <person name="van der Giezen M."/>
            <person name="Wahlund T.M."/>
            <person name="Williams B."/>
            <person name="Wilson W."/>
            <person name="Wolfe G."/>
            <person name="Wurch L.L."/>
        </authorList>
    </citation>
    <scope>NUCLEOTIDE SEQUENCE</scope>
</reference>
<dbReference type="PaxDb" id="2903-EOD04841"/>
<organism evidence="3 4">
    <name type="scientific">Emiliania huxleyi (strain CCMP1516)</name>
    <dbReference type="NCBI Taxonomy" id="280463"/>
    <lineage>
        <taxon>Eukaryota</taxon>
        <taxon>Haptista</taxon>
        <taxon>Haptophyta</taxon>
        <taxon>Prymnesiophyceae</taxon>
        <taxon>Isochrysidales</taxon>
        <taxon>Noelaerhabdaceae</taxon>
        <taxon>Emiliania</taxon>
    </lineage>
</organism>
<feature type="domain" description="JmjC" evidence="2">
    <location>
        <begin position="120"/>
        <end position="293"/>
    </location>
</feature>
<dbReference type="SUPFAM" id="SSF51197">
    <property type="entry name" value="Clavaminate synthase-like"/>
    <property type="match status" value="1"/>
</dbReference>
<dbReference type="InterPro" id="IPR050910">
    <property type="entry name" value="JMJD6_ArgDemeth/LysHydrox"/>
</dbReference>
<dbReference type="PROSITE" id="PS51184">
    <property type="entry name" value="JMJC"/>
    <property type="match status" value="1"/>
</dbReference>
<name>A0A0D3I0Q6_EMIH1</name>
<reference evidence="3" key="2">
    <citation type="submission" date="2024-10" db="UniProtKB">
        <authorList>
            <consortium name="EnsemblProtists"/>
        </authorList>
    </citation>
    <scope>IDENTIFICATION</scope>
</reference>
<dbReference type="GO" id="GO:0000987">
    <property type="term" value="F:cis-regulatory region sequence-specific DNA binding"/>
    <property type="evidence" value="ECO:0007669"/>
    <property type="project" value="TreeGrafter"/>
</dbReference>
<dbReference type="GO" id="GO:0005634">
    <property type="term" value="C:nucleus"/>
    <property type="evidence" value="ECO:0007669"/>
    <property type="project" value="TreeGrafter"/>
</dbReference>
<dbReference type="Proteomes" id="UP000013827">
    <property type="component" value="Unassembled WGS sequence"/>
</dbReference>
<dbReference type="AlphaFoldDB" id="A0A0D3I0Q6"/>
<dbReference type="HOGENOM" id="CLU_051080_1_0_1"/>
<dbReference type="SMART" id="SM00558">
    <property type="entry name" value="JmjC"/>
    <property type="match status" value="1"/>
</dbReference>
<dbReference type="Gene3D" id="2.60.120.650">
    <property type="entry name" value="Cupin"/>
    <property type="match status" value="1"/>
</dbReference>
<dbReference type="InterPro" id="IPR041667">
    <property type="entry name" value="Cupin_8"/>
</dbReference>
<feature type="region of interest" description="Disordered" evidence="1">
    <location>
        <begin position="346"/>
        <end position="365"/>
    </location>
</feature>
<accession>A0A0D3I0Q6</accession>
<sequence>MPSGGESWRGTCTAELAGYVHAVRVGAAGRAAIPRVANLTGAEFAAYDGQLPVIVERGYDAPCLAWTWEKLLAAHGETRFAATAATGKDRQGLAFELAALETMRKHVTPDQWMYVMDETVTQRVPDLLRDCPPPPLLAAEDFFPLLPAEVQSFPAFFLLGTEHSESSIHVDPFNWTGSNLVLFGRKEWVLVPPGAHDQEFRPARTTSGLPLPSFKYQETSRLSFWSKEGRKVLQRLRKKAPVYEGSIGPGEYLVIPSGWWHQARNTELTLAIAGQTCNAANFRSVIKETVRFHEHENRGRAWPAFEDRGVFATPGPVPPATAEAVFRAFAASIPQDVLAKGQRQLQDEISQVEQAKKERGRKKKK</sequence>
<dbReference type="RefSeq" id="XP_005757270.1">
    <property type="nucleotide sequence ID" value="XM_005757213.1"/>
</dbReference>
<evidence type="ECO:0000313" key="4">
    <source>
        <dbReference type="Proteomes" id="UP000013827"/>
    </source>
</evidence>
<proteinExistence type="predicted"/>
<dbReference type="Pfam" id="PF13621">
    <property type="entry name" value="Cupin_8"/>
    <property type="match status" value="1"/>
</dbReference>
<keyword evidence="4" id="KW-1185">Reference proteome</keyword>
<dbReference type="EnsemblProtists" id="EOD04841">
    <property type="protein sequence ID" value="EOD04841"/>
    <property type="gene ID" value="EMIHUDRAFT_360123"/>
</dbReference>
<evidence type="ECO:0000256" key="1">
    <source>
        <dbReference type="SAM" id="MobiDB-lite"/>
    </source>
</evidence>
<dbReference type="GeneID" id="17251041"/>
<dbReference type="PANTHER" id="PTHR12480">
    <property type="entry name" value="ARGININE DEMETHYLASE AND LYSYL-HYDROXYLASE JMJD"/>
    <property type="match status" value="1"/>
</dbReference>
<dbReference type="PANTHER" id="PTHR12480:SF21">
    <property type="entry name" value="JMJC DOMAIN-CONTAINING PROTEIN 8"/>
    <property type="match status" value="1"/>
</dbReference>
<dbReference type="KEGG" id="ehx:EMIHUDRAFT_360123"/>
<protein>
    <recommendedName>
        <fullName evidence="2">JmjC domain-containing protein</fullName>
    </recommendedName>
</protein>